<dbReference type="SUPFAM" id="SSF53681">
    <property type="entry name" value="Aspartate/glutamate racemase"/>
    <property type="match status" value="2"/>
</dbReference>
<organism evidence="3 4">
    <name type="scientific">Rugosimonospora acidiphila</name>
    <dbReference type="NCBI Taxonomy" id="556531"/>
    <lineage>
        <taxon>Bacteria</taxon>
        <taxon>Bacillati</taxon>
        <taxon>Actinomycetota</taxon>
        <taxon>Actinomycetes</taxon>
        <taxon>Micromonosporales</taxon>
        <taxon>Micromonosporaceae</taxon>
        <taxon>Rugosimonospora</taxon>
    </lineage>
</organism>
<dbReference type="InterPro" id="IPR001920">
    <property type="entry name" value="Asp/Glu_race"/>
</dbReference>
<dbReference type="Proteomes" id="UP001501570">
    <property type="component" value="Unassembled WGS sequence"/>
</dbReference>
<evidence type="ECO:0000313" key="3">
    <source>
        <dbReference type="EMBL" id="GAA5190898.1"/>
    </source>
</evidence>
<sequence length="259" mass="27584">MLTIGMLGGMSWESSAHYYRLANELVRERLGGLHSARCVLHSVDFADIEHLQATERWDEAGLLLGRAAAAVQAAGADLLLLCTNTMHRVAEQVQDAIDIPLLHLADATAAAVTAAGLHTVGLLGTAFTMEQDFYRDRLAAGGLRVIVPEAGDRAEVHRVIYEELCLGDIRDTSRQAYRGVIDRLVGSGARGVILGCTEIELLISPADCPVPVFPTSRLHVEAAVDAALGGAQPSRFVAQASPPDALLPGRIEARHIATA</sequence>
<keyword evidence="4" id="KW-1185">Reference proteome</keyword>
<keyword evidence="2" id="KW-0413">Isomerase</keyword>
<dbReference type="PANTHER" id="PTHR21198">
    <property type="entry name" value="GLUTAMATE RACEMASE"/>
    <property type="match status" value="1"/>
</dbReference>
<accession>A0ABP9S4V0</accession>
<dbReference type="Gene3D" id="3.40.50.1860">
    <property type="match status" value="2"/>
</dbReference>
<dbReference type="NCBIfam" id="TIGR00035">
    <property type="entry name" value="asp_race"/>
    <property type="match status" value="1"/>
</dbReference>
<dbReference type="RefSeq" id="WP_345632902.1">
    <property type="nucleotide sequence ID" value="NZ_BAABJQ010000014.1"/>
</dbReference>
<gene>
    <name evidence="3" type="ORF">GCM10023322_47150</name>
</gene>
<dbReference type="EMBL" id="BAABJQ010000014">
    <property type="protein sequence ID" value="GAA5190898.1"/>
    <property type="molecule type" value="Genomic_DNA"/>
</dbReference>
<comment type="caution">
    <text evidence="3">The sequence shown here is derived from an EMBL/GenBank/DDBJ whole genome shotgun (WGS) entry which is preliminary data.</text>
</comment>
<comment type="similarity">
    <text evidence="1">Belongs to the aspartate/glutamate racemases family.</text>
</comment>
<reference evidence="4" key="1">
    <citation type="journal article" date="2019" name="Int. J. Syst. Evol. Microbiol.">
        <title>The Global Catalogue of Microorganisms (GCM) 10K type strain sequencing project: providing services to taxonomists for standard genome sequencing and annotation.</title>
        <authorList>
            <consortium name="The Broad Institute Genomics Platform"/>
            <consortium name="The Broad Institute Genome Sequencing Center for Infectious Disease"/>
            <person name="Wu L."/>
            <person name="Ma J."/>
        </authorList>
    </citation>
    <scope>NUCLEOTIDE SEQUENCE [LARGE SCALE GENOMIC DNA]</scope>
    <source>
        <strain evidence="4">JCM 18304</strain>
    </source>
</reference>
<protein>
    <submittedName>
        <fullName evidence="3">Aspartate/glutamate racemase family protein</fullName>
    </submittedName>
</protein>
<evidence type="ECO:0000256" key="2">
    <source>
        <dbReference type="ARBA" id="ARBA00023235"/>
    </source>
</evidence>
<dbReference type="InterPro" id="IPR015942">
    <property type="entry name" value="Asp/Glu/hydantoin_racemase"/>
</dbReference>
<proteinExistence type="inferred from homology"/>
<dbReference type="PANTHER" id="PTHR21198:SF7">
    <property type="entry name" value="ASPARTATE-GLUTAMATE RACEMASE FAMILY"/>
    <property type="match status" value="1"/>
</dbReference>
<dbReference type="InterPro" id="IPR004380">
    <property type="entry name" value="Asp_race"/>
</dbReference>
<evidence type="ECO:0000313" key="4">
    <source>
        <dbReference type="Proteomes" id="UP001501570"/>
    </source>
</evidence>
<name>A0ABP9S4V0_9ACTN</name>
<evidence type="ECO:0000256" key="1">
    <source>
        <dbReference type="ARBA" id="ARBA00007847"/>
    </source>
</evidence>
<dbReference type="Pfam" id="PF01177">
    <property type="entry name" value="Asp_Glu_race"/>
    <property type="match status" value="1"/>
</dbReference>